<dbReference type="GO" id="GO:0005506">
    <property type="term" value="F:iron ion binding"/>
    <property type="evidence" value="ECO:0007669"/>
    <property type="project" value="InterPro"/>
</dbReference>
<accession>A0A2W4T6U5</accession>
<dbReference type="GO" id="GO:0008610">
    <property type="term" value="P:lipid biosynthetic process"/>
    <property type="evidence" value="ECO:0007669"/>
    <property type="project" value="InterPro"/>
</dbReference>
<keyword evidence="1" id="KW-0812">Transmembrane</keyword>
<proteinExistence type="predicted"/>
<dbReference type="GO" id="GO:0016491">
    <property type="term" value="F:oxidoreductase activity"/>
    <property type="evidence" value="ECO:0007669"/>
    <property type="project" value="InterPro"/>
</dbReference>
<comment type="caution">
    <text evidence="3">The sequence shown here is derived from an EMBL/GenBank/DDBJ whole genome shotgun (WGS) entry which is preliminary data.</text>
</comment>
<evidence type="ECO:0000256" key="1">
    <source>
        <dbReference type="SAM" id="Phobius"/>
    </source>
</evidence>
<dbReference type="AlphaFoldDB" id="A0A2W4T6U5"/>
<gene>
    <name evidence="3" type="ORF">DM484_09760</name>
</gene>
<evidence type="ECO:0000313" key="4">
    <source>
        <dbReference type="Proteomes" id="UP000249396"/>
    </source>
</evidence>
<dbReference type="InterPro" id="IPR006694">
    <property type="entry name" value="Fatty_acid_hydroxylase"/>
</dbReference>
<organism evidence="3 4">
    <name type="scientific">Candidatus Methylumidiphilus alinenensis</name>
    <dbReference type="NCBI Taxonomy" id="2202197"/>
    <lineage>
        <taxon>Bacteria</taxon>
        <taxon>Pseudomonadati</taxon>
        <taxon>Pseudomonadota</taxon>
        <taxon>Gammaproteobacteria</taxon>
        <taxon>Methylococcales</taxon>
        <taxon>Candidatus Methylumidiphilus</taxon>
    </lineage>
</organism>
<sequence length="168" mass="19696">MLTSQEILTGLLSALLQVFLGLLAENAGEWFFHRFVFHGLGKRPGSLWNYHWSEHHHVARANHMLDPGYKSLPLRWNTQGKEAAFLIMVVILHLPLLTLIPWYACGLYAGLVLYYIRHRRSHIDPDWAASHLPWHYEHHLGRVAEANWCITWPWFDWVMGTRVRGRPD</sequence>
<reference evidence="3 4" key="1">
    <citation type="journal article" date="2018" name="Aquat. Microb. Ecol.">
        <title>Gammaproteobacterial methanotrophs dominate.</title>
        <authorList>
            <person name="Rissanen A.J."/>
            <person name="Saarenheimo J."/>
            <person name="Tiirola M."/>
            <person name="Peura S."/>
            <person name="Aalto S.L."/>
            <person name="Karvinen A."/>
            <person name="Nykanen H."/>
        </authorList>
    </citation>
    <scope>NUCLEOTIDE SEQUENCE [LARGE SCALE GENOMIC DNA]</scope>
    <source>
        <strain evidence="3">AMbin10</strain>
    </source>
</reference>
<feature type="domain" description="Fatty acid hydroxylase" evidence="2">
    <location>
        <begin position="19"/>
        <end position="161"/>
    </location>
</feature>
<protein>
    <recommendedName>
        <fullName evidence="2">Fatty acid hydroxylase domain-containing protein</fullName>
    </recommendedName>
</protein>
<dbReference type="EMBL" id="QJPH01000283">
    <property type="protein sequence ID" value="PZN80504.1"/>
    <property type="molecule type" value="Genomic_DNA"/>
</dbReference>
<keyword evidence="1" id="KW-1133">Transmembrane helix</keyword>
<evidence type="ECO:0000259" key="2">
    <source>
        <dbReference type="Pfam" id="PF04116"/>
    </source>
</evidence>
<dbReference type="Proteomes" id="UP000249396">
    <property type="component" value="Unassembled WGS sequence"/>
</dbReference>
<evidence type="ECO:0000313" key="3">
    <source>
        <dbReference type="EMBL" id="PZN80504.1"/>
    </source>
</evidence>
<dbReference type="Pfam" id="PF04116">
    <property type="entry name" value="FA_hydroxylase"/>
    <property type="match status" value="1"/>
</dbReference>
<name>A0A2W4T6U5_9GAMM</name>
<feature type="transmembrane region" description="Helical" evidence="1">
    <location>
        <begin position="83"/>
        <end position="116"/>
    </location>
</feature>
<keyword evidence="1" id="KW-0472">Membrane</keyword>